<dbReference type="Pfam" id="PF10545">
    <property type="entry name" value="MADF_DNA_bdg"/>
    <property type="match status" value="1"/>
</dbReference>
<sequence length="134" mass="15915">MGPREKDVWRDIFELYRDLPCLWKTNHDHYHNKDMRSQAMSLLHEKYKSFDKDVTLAVFKKKLENMRTSYGRERKKIMNSTQTGASSEDVHVPTLWYYELLTFLDEKDIAARSGMETGVSDDEVSLTIYIFFSF</sequence>
<evidence type="ECO:0000313" key="2">
    <source>
        <dbReference type="EMBL" id="CAH0719097.1"/>
    </source>
</evidence>
<dbReference type="InterPro" id="IPR006578">
    <property type="entry name" value="MADF-dom"/>
</dbReference>
<organism evidence="2 3">
    <name type="scientific">Brenthis ino</name>
    <name type="common">lesser marbled fritillary</name>
    <dbReference type="NCBI Taxonomy" id="405034"/>
    <lineage>
        <taxon>Eukaryota</taxon>
        <taxon>Metazoa</taxon>
        <taxon>Ecdysozoa</taxon>
        <taxon>Arthropoda</taxon>
        <taxon>Hexapoda</taxon>
        <taxon>Insecta</taxon>
        <taxon>Pterygota</taxon>
        <taxon>Neoptera</taxon>
        <taxon>Endopterygota</taxon>
        <taxon>Lepidoptera</taxon>
        <taxon>Glossata</taxon>
        <taxon>Ditrysia</taxon>
        <taxon>Papilionoidea</taxon>
        <taxon>Nymphalidae</taxon>
        <taxon>Heliconiinae</taxon>
        <taxon>Argynnini</taxon>
        <taxon>Brenthis</taxon>
    </lineage>
</organism>
<evidence type="ECO:0000259" key="1">
    <source>
        <dbReference type="PROSITE" id="PS51029"/>
    </source>
</evidence>
<dbReference type="OrthoDB" id="8195247at2759"/>
<reference evidence="2" key="1">
    <citation type="submission" date="2021-12" db="EMBL/GenBank/DDBJ databases">
        <authorList>
            <person name="Martin H S."/>
        </authorList>
    </citation>
    <scope>NUCLEOTIDE SEQUENCE</scope>
</reference>
<dbReference type="PANTHER" id="PTHR21505:SF8">
    <property type="entry name" value="DPT-YFP REPRESSOR BY OVEREXPRESSION, ISOFORM D-RELATED"/>
    <property type="match status" value="1"/>
</dbReference>
<dbReference type="PROSITE" id="PS51029">
    <property type="entry name" value="MADF"/>
    <property type="match status" value="1"/>
</dbReference>
<accession>A0A8J9VUZ4</accession>
<feature type="domain" description="MADF" evidence="1">
    <location>
        <begin position="11"/>
        <end position="109"/>
    </location>
</feature>
<dbReference type="AlphaFoldDB" id="A0A8J9VUZ4"/>
<dbReference type="PANTHER" id="PTHR21505">
    <property type="entry name" value="MADF DOMAIN-CONTAINING PROTEIN-RELATED"/>
    <property type="match status" value="1"/>
</dbReference>
<protein>
    <recommendedName>
        <fullName evidence="1">MADF domain-containing protein</fullName>
    </recommendedName>
</protein>
<dbReference type="EMBL" id="OV170233">
    <property type="protein sequence ID" value="CAH0719097.1"/>
    <property type="molecule type" value="Genomic_DNA"/>
</dbReference>
<evidence type="ECO:0000313" key="3">
    <source>
        <dbReference type="Proteomes" id="UP000838878"/>
    </source>
</evidence>
<name>A0A8J9VUZ4_9NEOP</name>
<keyword evidence="3" id="KW-1185">Reference proteome</keyword>
<dbReference type="Proteomes" id="UP000838878">
    <property type="component" value="Chromosome 13"/>
</dbReference>
<dbReference type="SMART" id="SM00595">
    <property type="entry name" value="MADF"/>
    <property type="match status" value="1"/>
</dbReference>
<feature type="non-terminal residue" evidence="2">
    <location>
        <position position="134"/>
    </location>
</feature>
<gene>
    <name evidence="2" type="ORF">BINO364_LOCUS5484</name>
</gene>
<proteinExistence type="predicted"/>